<gene>
    <name evidence="7" type="ORF">SAMN05444169_2473</name>
</gene>
<dbReference type="GO" id="GO:0004673">
    <property type="term" value="F:protein histidine kinase activity"/>
    <property type="evidence" value="ECO:0007669"/>
    <property type="project" value="UniProtKB-EC"/>
</dbReference>
<dbReference type="InterPro" id="IPR035965">
    <property type="entry name" value="PAS-like_dom_sf"/>
</dbReference>
<dbReference type="SMART" id="SM00086">
    <property type="entry name" value="PAC"/>
    <property type="match status" value="1"/>
</dbReference>
<keyword evidence="3" id="KW-0597">Phosphoprotein</keyword>
<dbReference type="AlphaFoldDB" id="A0A1M5JTA6"/>
<evidence type="ECO:0000256" key="5">
    <source>
        <dbReference type="ARBA" id="ARBA00022777"/>
    </source>
</evidence>
<proteinExistence type="predicted"/>
<dbReference type="Pfam" id="PF08447">
    <property type="entry name" value="PAS_3"/>
    <property type="match status" value="1"/>
</dbReference>
<dbReference type="SUPFAM" id="SSF55785">
    <property type="entry name" value="PYP-like sensor domain (PAS domain)"/>
    <property type="match status" value="1"/>
</dbReference>
<organism evidence="7 8">
    <name type="scientific">Bradyrhizobium erythrophlei</name>
    <dbReference type="NCBI Taxonomy" id="1437360"/>
    <lineage>
        <taxon>Bacteria</taxon>
        <taxon>Pseudomonadati</taxon>
        <taxon>Pseudomonadota</taxon>
        <taxon>Alphaproteobacteria</taxon>
        <taxon>Hyphomicrobiales</taxon>
        <taxon>Nitrobacteraceae</taxon>
        <taxon>Bradyrhizobium</taxon>
    </lineage>
</organism>
<dbReference type="PANTHER" id="PTHR43304:SF1">
    <property type="entry name" value="PAC DOMAIN-CONTAINING PROTEIN"/>
    <property type="match status" value="1"/>
</dbReference>
<feature type="domain" description="PAC" evidence="6">
    <location>
        <begin position="100"/>
        <end position="152"/>
    </location>
</feature>
<reference evidence="7 8" key="1">
    <citation type="submission" date="2016-11" db="EMBL/GenBank/DDBJ databases">
        <authorList>
            <person name="Jaros S."/>
            <person name="Januszkiewicz K."/>
            <person name="Wedrychowicz H."/>
        </authorList>
    </citation>
    <scope>NUCLEOTIDE SEQUENCE [LARGE SCALE GENOMIC DNA]</scope>
    <source>
        <strain evidence="7 8">GAS242</strain>
    </source>
</reference>
<evidence type="ECO:0000259" key="6">
    <source>
        <dbReference type="PROSITE" id="PS50113"/>
    </source>
</evidence>
<protein>
    <recommendedName>
        <fullName evidence="2">histidine kinase</fullName>
        <ecNumber evidence="2">2.7.13.3</ecNumber>
    </recommendedName>
</protein>
<feature type="domain" description="PAC" evidence="6">
    <location>
        <begin position="1"/>
        <end position="20"/>
    </location>
</feature>
<dbReference type="PROSITE" id="PS50113">
    <property type="entry name" value="PAC"/>
    <property type="match status" value="2"/>
</dbReference>
<keyword evidence="4" id="KW-0808">Transferase</keyword>
<evidence type="ECO:0000256" key="3">
    <source>
        <dbReference type="ARBA" id="ARBA00022553"/>
    </source>
</evidence>
<dbReference type="InterPro" id="IPR052162">
    <property type="entry name" value="Sensor_kinase/Photoreceptor"/>
</dbReference>
<dbReference type="InterPro" id="IPR000014">
    <property type="entry name" value="PAS"/>
</dbReference>
<evidence type="ECO:0000313" key="8">
    <source>
        <dbReference type="Proteomes" id="UP000190675"/>
    </source>
</evidence>
<dbReference type="PANTHER" id="PTHR43304">
    <property type="entry name" value="PHYTOCHROME-LIKE PROTEIN CPH1"/>
    <property type="match status" value="1"/>
</dbReference>
<dbReference type="InterPro" id="IPR001610">
    <property type="entry name" value="PAC"/>
</dbReference>
<comment type="catalytic activity">
    <reaction evidence="1">
        <text>ATP + protein L-histidine = ADP + protein N-phospho-L-histidine.</text>
        <dbReference type="EC" id="2.7.13.3"/>
    </reaction>
</comment>
<dbReference type="EMBL" id="LT670818">
    <property type="protein sequence ID" value="SHG43807.1"/>
    <property type="molecule type" value="Genomic_DNA"/>
</dbReference>
<dbReference type="InterPro" id="IPR000700">
    <property type="entry name" value="PAS-assoc_C"/>
</dbReference>
<evidence type="ECO:0000256" key="1">
    <source>
        <dbReference type="ARBA" id="ARBA00000085"/>
    </source>
</evidence>
<dbReference type="CDD" id="cd00130">
    <property type="entry name" value="PAS"/>
    <property type="match status" value="1"/>
</dbReference>
<dbReference type="InterPro" id="IPR013655">
    <property type="entry name" value="PAS_fold_3"/>
</dbReference>
<evidence type="ECO:0000256" key="2">
    <source>
        <dbReference type="ARBA" id="ARBA00012438"/>
    </source>
</evidence>
<accession>A0A1M5JTA6</accession>
<dbReference type="FunFam" id="3.30.450.20:FF:000099">
    <property type="entry name" value="Sensory box sensor histidine kinase"/>
    <property type="match status" value="1"/>
</dbReference>
<dbReference type="NCBIfam" id="TIGR00229">
    <property type="entry name" value="sensory_box"/>
    <property type="match status" value="1"/>
</dbReference>
<dbReference type="EC" id="2.7.13.3" evidence="2"/>
<evidence type="ECO:0000256" key="4">
    <source>
        <dbReference type="ARBA" id="ARBA00022679"/>
    </source>
</evidence>
<sequence length="192" mass="22132">MVGTHIDVTEQHLAREALQKAFDEIKQSEDRLRLVIDTIPTLVWRAGPDGVPDFLNQTALDYTGLSLDQAETGWPRAFHPDDEKGMLVKWAAIWESGMPGGLEARLRRFDGEYRWFLFQAVPLRDESGNIVKWYGSSTDIEDRRRAEEALGEQRLRDYAETASDWYWETGPDHRVTRISSPVRDHGAVEEFR</sequence>
<name>A0A1M5JTA6_9BRAD</name>
<evidence type="ECO:0000313" key="7">
    <source>
        <dbReference type="EMBL" id="SHG43807.1"/>
    </source>
</evidence>
<dbReference type="Proteomes" id="UP000190675">
    <property type="component" value="Chromosome I"/>
</dbReference>
<keyword evidence="5" id="KW-0418">Kinase</keyword>
<dbReference type="Gene3D" id="3.30.450.20">
    <property type="entry name" value="PAS domain"/>
    <property type="match status" value="1"/>
</dbReference>